<evidence type="ECO:0000313" key="2">
    <source>
        <dbReference type="EMBL" id="VDM55735.1"/>
    </source>
</evidence>
<dbReference type="OMA" id="TICAYES"/>
<gene>
    <name evidence="2" type="ORF">ACOC_LOCUS4150</name>
</gene>
<feature type="region of interest" description="Disordered" evidence="1">
    <location>
        <begin position="19"/>
        <end position="73"/>
    </location>
</feature>
<keyword evidence="3" id="KW-1185">Reference proteome</keyword>
<organism evidence="4">
    <name type="scientific">Angiostrongylus costaricensis</name>
    <name type="common">Nematode worm</name>
    <dbReference type="NCBI Taxonomy" id="334426"/>
    <lineage>
        <taxon>Eukaryota</taxon>
        <taxon>Metazoa</taxon>
        <taxon>Ecdysozoa</taxon>
        <taxon>Nematoda</taxon>
        <taxon>Chromadorea</taxon>
        <taxon>Rhabditida</taxon>
        <taxon>Rhabditina</taxon>
        <taxon>Rhabditomorpha</taxon>
        <taxon>Strongyloidea</taxon>
        <taxon>Metastrongylidae</taxon>
        <taxon>Angiostrongylus</taxon>
    </lineage>
</organism>
<dbReference type="Proteomes" id="UP000267027">
    <property type="component" value="Unassembled WGS sequence"/>
</dbReference>
<evidence type="ECO:0000313" key="3">
    <source>
        <dbReference type="Proteomes" id="UP000267027"/>
    </source>
</evidence>
<dbReference type="AlphaFoldDB" id="A0A0R3PIH2"/>
<dbReference type="WBParaSite" id="ACOC_0000414901-mRNA-1">
    <property type="protein sequence ID" value="ACOC_0000414901-mRNA-1"/>
    <property type="gene ID" value="ACOC_0000414901"/>
</dbReference>
<feature type="compositionally biased region" description="Basic and acidic residues" evidence="1">
    <location>
        <begin position="19"/>
        <end position="32"/>
    </location>
</feature>
<dbReference type="OrthoDB" id="10561491at2759"/>
<protein>
    <submittedName>
        <fullName evidence="4">SWIB domain-containing protein</fullName>
    </submittedName>
</protein>
<evidence type="ECO:0000256" key="1">
    <source>
        <dbReference type="SAM" id="MobiDB-lite"/>
    </source>
</evidence>
<accession>A0A0R3PIH2</accession>
<feature type="compositionally biased region" description="Polar residues" evidence="1">
    <location>
        <begin position="54"/>
        <end position="70"/>
    </location>
</feature>
<name>A0A0R3PIH2_ANGCS</name>
<reference evidence="4" key="1">
    <citation type="submission" date="2017-02" db="UniProtKB">
        <authorList>
            <consortium name="WormBaseParasite"/>
        </authorList>
    </citation>
    <scope>IDENTIFICATION</scope>
</reference>
<proteinExistence type="predicted"/>
<sequence>MARKEVAKGEELTPLLKNVRKEEEKVAGEPKQARPAVRSQSTAKLKPVKETKQSPRLLSAPSQSTQSLSLNGKELYRPEQIKVLRLDEIMEDSNSQSSSKAKIIAPKEKVRKEVYAADNVAQKAILDQVCYYLKFSGLKKQQIHGLLTVNQKKFIIYLK</sequence>
<reference evidence="2 3" key="2">
    <citation type="submission" date="2018-11" db="EMBL/GenBank/DDBJ databases">
        <authorList>
            <consortium name="Pathogen Informatics"/>
        </authorList>
    </citation>
    <scope>NUCLEOTIDE SEQUENCE [LARGE SCALE GENOMIC DNA]</scope>
    <source>
        <strain evidence="2 3">Costa Rica</strain>
    </source>
</reference>
<evidence type="ECO:0000313" key="4">
    <source>
        <dbReference type="WBParaSite" id="ACOC_0000414901-mRNA-1"/>
    </source>
</evidence>
<dbReference type="EMBL" id="UYYA01002192">
    <property type="protein sequence ID" value="VDM55735.1"/>
    <property type="molecule type" value="Genomic_DNA"/>
</dbReference>